<evidence type="ECO:0000259" key="7">
    <source>
        <dbReference type="PROSITE" id="PS51330"/>
    </source>
</evidence>
<evidence type="ECO:0000313" key="8">
    <source>
        <dbReference type="EMBL" id="CAB4126694.1"/>
    </source>
</evidence>
<dbReference type="GO" id="GO:0046655">
    <property type="term" value="P:folic acid metabolic process"/>
    <property type="evidence" value="ECO:0007669"/>
    <property type="project" value="TreeGrafter"/>
</dbReference>
<organism evidence="8">
    <name type="scientific">uncultured Caudovirales phage</name>
    <dbReference type="NCBI Taxonomy" id="2100421"/>
    <lineage>
        <taxon>Viruses</taxon>
        <taxon>Duplodnaviria</taxon>
        <taxon>Heunggongvirae</taxon>
        <taxon>Uroviricota</taxon>
        <taxon>Caudoviricetes</taxon>
        <taxon>Peduoviridae</taxon>
        <taxon>Maltschvirus</taxon>
        <taxon>Maltschvirus maltsch</taxon>
    </lineage>
</organism>
<evidence type="ECO:0000256" key="4">
    <source>
        <dbReference type="ARBA" id="ARBA00022857"/>
    </source>
</evidence>
<dbReference type="InterPro" id="IPR001796">
    <property type="entry name" value="DHFR_dom"/>
</dbReference>
<name>A0A6J5KW89_9CAUD</name>
<dbReference type="GO" id="GO:0046654">
    <property type="term" value="P:tetrahydrofolate biosynthetic process"/>
    <property type="evidence" value="ECO:0007669"/>
    <property type="project" value="InterPro"/>
</dbReference>
<evidence type="ECO:0000256" key="2">
    <source>
        <dbReference type="ARBA" id="ARBA00012856"/>
    </source>
</evidence>
<dbReference type="PROSITE" id="PS51330">
    <property type="entry name" value="DHFR_2"/>
    <property type="match status" value="1"/>
</dbReference>
<evidence type="ECO:0000256" key="6">
    <source>
        <dbReference type="RuleBase" id="RU004474"/>
    </source>
</evidence>
<dbReference type="GO" id="GO:0006730">
    <property type="term" value="P:one-carbon metabolic process"/>
    <property type="evidence" value="ECO:0007669"/>
    <property type="project" value="UniProtKB-KW"/>
</dbReference>
<gene>
    <name evidence="8" type="ORF">UFOVP81_17</name>
</gene>
<dbReference type="PANTHER" id="PTHR48069">
    <property type="entry name" value="DIHYDROFOLATE REDUCTASE"/>
    <property type="match status" value="1"/>
</dbReference>
<dbReference type="PANTHER" id="PTHR48069:SF3">
    <property type="entry name" value="DIHYDROFOLATE REDUCTASE"/>
    <property type="match status" value="1"/>
</dbReference>
<proteinExistence type="inferred from homology"/>
<dbReference type="PRINTS" id="PR00070">
    <property type="entry name" value="DHFR"/>
</dbReference>
<dbReference type="InterPro" id="IPR017925">
    <property type="entry name" value="DHFR_CS"/>
</dbReference>
<evidence type="ECO:0000256" key="1">
    <source>
        <dbReference type="ARBA" id="ARBA00004903"/>
    </source>
</evidence>
<dbReference type="SUPFAM" id="SSF53597">
    <property type="entry name" value="Dihydrofolate reductase-like"/>
    <property type="match status" value="1"/>
</dbReference>
<feature type="domain" description="DHFR" evidence="7">
    <location>
        <begin position="1"/>
        <end position="158"/>
    </location>
</feature>
<dbReference type="GO" id="GO:0004146">
    <property type="term" value="F:dihydrofolate reductase activity"/>
    <property type="evidence" value="ECO:0007669"/>
    <property type="project" value="UniProtKB-EC"/>
</dbReference>
<comment type="pathway">
    <text evidence="1">Cofactor biosynthesis; tetrahydrofolate biosynthesis; 5,6,7,8-tetrahydrofolate from 7,8-dihydrofolate: step 1/1.</text>
</comment>
<dbReference type="InterPro" id="IPR024072">
    <property type="entry name" value="DHFR-like_dom_sf"/>
</dbReference>
<accession>A0A6J5KW89</accession>
<dbReference type="PROSITE" id="PS00075">
    <property type="entry name" value="DHFR_1"/>
    <property type="match status" value="1"/>
</dbReference>
<reference evidence="8" key="1">
    <citation type="submission" date="2020-04" db="EMBL/GenBank/DDBJ databases">
        <authorList>
            <person name="Chiriac C."/>
            <person name="Salcher M."/>
            <person name="Ghai R."/>
            <person name="Kavagutti S V."/>
        </authorList>
    </citation>
    <scope>NUCLEOTIDE SEQUENCE</scope>
</reference>
<sequence length="158" mass="18461">MKMIACMGVNRALGFRGELPWHIPKELKYYKAMTLGKVIIMGRRTFESLPGKKPLPNRHNIVITSKMCSIENYKRLEEAAVLYPDAFIIGGERLFSEGFKYTTTLYLTVLQDSYLADTFFPEIPPMFTLQAVFKDELFIRETWVRSDPDVSNKYYNYY</sequence>
<keyword evidence="3" id="KW-0554">One-carbon metabolism</keyword>
<dbReference type="EC" id="1.5.1.3" evidence="2"/>
<dbReference type="Gene3D" id="3.40.430.10">
    <property type="entry name" value="Dihydrofolate Reductase, subunit A"/>
    <property type="match status" value="1"/>
</dbReference>
<dbReference type="Pfam" id="PF00186">
    <property type="entry name" value="DHFR_1"/>
    <property type="match status" value="1"/>
</dbReference>
<dbReference type="GO" id="GO:0050661">
    <property type="term" value="F:NADP binding"/>
    <property type="evidence" value="ECO:0007669"/>
    <property type="project" value="InterPro"/>
</dbReference>
<dbReference type="InterPro" id="IPR012259">
    <property type="entry name" value="DHFR"/>
</dbReference>
<keyword evidence="5" id="KW-0560">Oxidoreductase</keyword>
<dbReference type="CDD" id="cd00209">
    <property type="entry name" value="DHFR"/>
    <property type="match status" value="1"/>
</dbReference>
<keyword evidence="4" id="KW-0521">NADP</keyword>
<protein>
    <recommendedName>
        <fullName evidence="2">dihydrofolate reductase</fullName>
        <ecNumber evidence="2">1.5.1.3</ecNumber>
    </recommendedName>
</protein>
<dbReference type="EMBL" id="LR796199">
    <property type="protein sequence ID" value="CAB4126694.1"/>
    <property type="molecule type" value="Genomic_DNA"/>
</dbReference>
<comment type="similarity">
    <text evidence="6">Belongs to the dihydrofolate reductase family.</text>
</comment>
<evidence type="ECO:0000256" key="3">
    <source>
        <dbReference type="ARBA" id="ARBA00022563"/>
    </source>
</evidence>
<evidence type="ECO:0000256" key="5">
    <source>
        <dbReference type="ARBA" id="ARBA00023002"/>
    </source>
</evidence>
<dbReference type="GO" id="GO:0046452">
    <property type="term" value="P:dihydrofolate metabolic process"/>
    <property type="evidence" value="ECO:0007669"/>
    <property type="project" value="TreeGrafter"/>
</dbReference>